<dbReference type="GO" id="GO:0016853">
    <property type="term" value="F:isomerase activity"/>
    <property type="evidence" value="ECO:0007669"/>
    <property type="project" value="UniProtKB-KW"/>
</dbReference>
<dbReference type="OrthoDB" id="272049at2"/>
<evidence type="ECO:0000256" key="1">
    <source>
        <dbReference type="ARBA" id="ARBA00007274"/>
    </source>
</evidence>
<dbReference type="PROSITE" id="PS00101">
    <property type="entry name" value="HEXAPEP_TRANSFERASES"/>
    <property type="match status" value="1"/>
</dbReference>
<dbReference type="RefSeq" id="WP_157611911.1">
    <property type="nucleotide sequence ID" value="NZ_CP046622.1"/>
</dbReference>
<proteinExistence type="inferred from homology"/>
<dbReference type="PANTHER" id="PTHR43300">
    <property type="entry name" value="ACETYLTRANSFERASE"/>
    <property type="match status" value="1"/>
</dbReference>
<dbReference type="Gene3D" id="2.160.10.10">
    <property type="entry name" value="Hexapeptide repeat proteins"/>
    <property type="match status" value="1"/>
</dbReference>
<name>A0A6I6H5N0_VARPD</name>
<dbReference type="CDD" id="cd03358">
    <property type="entry name" value="LbH_WxcM_N_like"/>
    <property type="match status" value="1"/>
</dbReference>
<keyword evidence="4" id="KW-0012">Acyltransferase</keyword>
<dbReference type="CDD" id="cd20292">
    <property type="entry name" value="cupin_QdtA-like"/>
    <property type="match status" value="1"/>
</dbReference>
<evidence type="ECO:0000313" key="7">
    <source>
        <dbReference type="Proteomes" id="UP000425817"/>
    </source>
</evidence>
<keyword evidence="2" id="KW-0808">Transferase</keyword>
<protein>
    <submittedName>
        <fullName evidence="6">Isomerase</fullName>
    </submittedName>
</protein>
<dbReference type="InterPro" id="IPR011051">
    <property type="entry name" value="RmlC_Cupin_sf"/>
</dbReference>
<evidence type="ECO:0000313" key="6">
    <source>
        <dbReference type="EMBL" id="QGW80719.1"/>
    </source>
</evidence>
<dbReference type="InterPro" id="IPR018357">
    <property type="entry name" value="Hexapep_transf_CS"/>
</dbReference>
<dbReference type="InterPro" id="IPR008894">
    <property type="entry name" value="QdtA_cupin_dom"/>
</dbReference>
<dbReference type="InterPro" id="IPR050179">
    <property type="entry name" value="Trans_hexapeptide_repeat"/>
</dbReference>
<dbReference type="Proteomes" id="UP000425817">
    <property type="component" value="Chromosome"/>
</dbReference>
<evidence type="ECO:0000256" key="2">
    <source>
        <dbReference type="ARBA" id="ARBA00022679"/>
    </source>
</evidence>
<dbReference type="InterPro" id="IPR001451">
    <property type="entry name" value="Hexapep"/>
</dbReference>
<dbReference type="Pfam" id="PF00132">
    <property type="entry name" value="Hexapep"/>
    <property type="match status" value="3"/>
</dbReference>
<reference evidence="6 7" key="1">
    <citation type="submission" date="2019-12" db="EMBL/GenBank/DDBJ databases">
        <title>Hybrid Genome Assemblies of two High G+C Isolates from Undergraduate Microbiology Courses.</title>
        <authorList>
            <person name="Ne Ville C.J."/>
            <person name="Enright D."/>
            <person name="Hernandez I."/>
            <person name="Dodsworth J."/>
            <person name="Orwin P.M."/>
        </authorList>
    </citation>
    <scope>NUCLEOTIDE SEQUENCE [LARGE SCALE GENOMIC DNA]</scope>
    <source>
        <strain evidence="6 7">CSUSB</strain>
    </source>
</reference>
<keyword evidence="3" id="KW-0677">Repeat</keyword>
<keyword evidence="6" id="KW-0413">Isomerase</keyword>
<dbReference type="Pfam" id="PF05523">
    <property type="entry name" value="FdtA"/>
    <property type="match status" value="1"/>
</dbReference>
<accession>A0A6I6H5N0</accession>
<dbReference type="AlphaFoldDB" id="A0A6I6H5N0"/>
<dbReference type="EMBL" id="CP046622">
    <property type="protein sequence ID" value="QGW80719.1"/>
    <property type="molecule type" value="Genomic_DNA"/>
</dbReference>
<dbReference type="GO" id="GO:0016746">
    <property type="term" value="F:acyltransferase activity"/>
    <property type="evidence" value="ECO:0007669"/>
    <property type="project" value="UniProtKB-KW"/>
</dbReference>
<sequence length="315" mass="34085">MDYFAHPNALCESTQIGSGTRVWAFAHVLPNARIGSDCNICDNVFVENDVVVGDRVTVKCGVQLWDGVVIEDDVFIGPNATFTNDLFPRSRQYPEAFGKTLIQAGASIGANATILPGITVGRNAMIGAGSVVTRSVPPNAIVVGNPARITGYVDAHANTHSPAEHGNSKSVGTSATSIEGVTLHTLRAVPDMRGSLSVGEFERDIPFKPLRYFLVYDVPTAETRGEHAHRTCHQFLIAVKGKVSVVADDGKRREEFKLDSPSIGVYLPPMTWGIQYRYSADAVLLVFASDYYDNADYIRDHGEFLRLKVGGAGQS</sequence>
<feature type="domain" description="Sugar 3,4-ketoisomerase QdtA cupin" evidence="5">
    <location>
        <begin position="180"/>
        <end position="307"/>
    </location>
</feature>
<dbReference type="SUPFAM" id="SSF51182">
    <property type="entry name" value="RmlC-like cupins"/>
    <property type="match status" value="1"/>
</dbReference>
<evidence type="ECO:0000256" key="3">
    <source>
        <dbReference type="ARBA" id="ARBA00022737"/>
    </source>
</evidence>
<dbReference type="PANTHER" id="PTHR43300:SF4">
    <property type="entry name" value="ACYL-[ACYL-CARRIER-PROTEIN]--UDP-N-ACETYLGLUCOSAMINE O-ACYLTRANSFERASE"/>
    <property type="match status" value="1"/>
</dbReference>
<evidence type="ECO:0000256" key="4">
    <source>
        <dbReference type="ARBA" id="ARBA00023315"/>
    </source>
</evidence>
<dbReference type="InterPro" id="IPR011004">
    <property type="entry name" value="Trimer_LpxA-like_sf"/>
</dbReference>
<gene>
    <name evidence="6" type="ORF">GOQ09_03565</name>
</gene>
<dbReference type="SUPFAM" id="SSF51161">
    <property type="entry name" value="Trimeric LpxA-like enzymes"/>
    <property type="match status" value="1"/>
</dbReference>
<organism evidence="6 7">
    <name type="scientific">Variovorax paradoxus</name>
    <dbReference type="NCBI Taxonomy" id="34073"/>
    <lineage>
        <taxon>Bacteria</taxon>
        <taxon>Pseudomonadati</taxon>
        <taxon>Pseudomonadota</taxon>
        <taxon>Betaproteobacteria</taxon>
        <taxon>Burkholderiales</taxon>
        <taxon>Comamonadaceae</taxon>
        <taxon>Variovorax</taxon>
    </lineage>
</organism>
<evidence type="ECO:0000259" key="5">
    <source>
        <dbReference type="Pfam" id="PF05523"/>
    </source>
</evidence>
<comment type="similarity">
    <text evidence="1">Belongs to the transferase hexapeptide repeat family.</text>
</comment>
<dbReference type="Gene3D" id="2.60.120.10">
    <property type="entry name" value="Jelly Rolls"/>
    <property type="match status" value="1"/>
</dbReference>
<dbReference type="InterPro" id="IPR014710">
    <property type="entry name" value="RmlC-like_jellyroll"/>
</dbReference>